<dbReference type="OrthoDB" id="9799122at2"/>
<name>A0A2T1A0G6_9ACTN</name>
<evidence type="ECO:0000259" key="1">
    <source>
        <dbReference type="Pfam" id="PF01323"/>
    </source>
</evidence>
<evidence type="ECO:0000313" key="2">
    <source>
        <dbReference type="EMBL" id="PRZ41818.1"/>
    </source>
</evidence>
<keyword evidence="3" id="KW-1185">Reference proteome</keyword>
<dbReference type="EMBL" id="PVUE01000008">
    <property type="protein sequence ID" value="PRZ41818.1"/>
    <property type="molecule type" value="Genomic_DNA"/>
</dbReference>
<dbReference type="AlphaFoldDB" id="A0A2T1A0G6"/>
<feature type="domain" description="DSBA-like thioredoxin" evidence="1">
    <location>
        <begin position="3"/>
        <end position="205"/>
    </location>
</feature>
<sequence>MRIEIWSDVACPWCYVGTASFERAVEETGVGADVVYRSYQLDPTIPMGGDGPTAAEHLSQKLGGSDRVAAMHARLEAAAEGFDIDFRWSQIRRANTFDAHRLLGWALHTAGAEAQRTLKKTLLRGYFTEGLDVADHQVLADLAASAGLDRAVAMALLDSDAEADHVRAEREEAQRDGITAVPTFVLDGQLTLQGAIETDKWAKALRRMSEDSGGT</sequence>
<proteinExistence type="predicted"/>
<reference evidence="2 3" key="1">
    <citation type="submission" date="2018-03" db="EMBL/GenBank/DDBJ databases">
        <title>Genomic Encyclopedia of Archaeal and Bacterial Type Strains, Phase II (KMG-II): from individual species to whole genera.</title>
        <authorList>
            <person name="Goeker M."/>
        </authorList>
    </citation>
    <scope>NUCLEOTIDE SEQUENCE [LARGE SCALE GENOMIC DNA]</scope>
    <source>
        <strain evidence="2 3">DSM 100065</strain>
    </source>
</reference>
<gene>
    <name evidence="2" type="ORF">CLV47_108177</name>
</gene>
<evidence type="ECO:0000313" key="3">
    <source>
        <dbReference type="Proteomes" id="UP000237752"/>
    </source>
</evidence>
<dbReference type="RefSeq" id="WP_106349194.1">
    <property type="nucleotide sequence ID" value="NZ_PVUE01000008.1"/>
</dbReference>
<dbReference type="Pfam" id="PF01323">
    <property type="entry name" value="DSBA"/>
    <property type="match status" value="1"/>
</dbReference>
<accession>A0A2T1A0G6</accession>
<keyword evidence="2" id="KW-0413">Isomerase</keyword>
<dbReference type="SUPFAM" id="SSF52833">
    <property type="entry name" value="Thioredoxin-like"/>
    <property type="match status" value="1"/>
</dbReference>
<dbReference type="GO" id="GO:0016491">
    <property type="term" value="F:oxidoreductase activity"/>
    <property type="evidence" value="ECO:0007669"/>
    <property type="project" value="InterPro"/>
</dbReference>
<dbReference type="CDD" id="cd03024">
    <property type="entry name" value="DsbA_FrnE"/>
    <property type="match status" value="1"/>
</dbReference>
<dbReference type="Gene3D" id="3.40.30.10">
    <property type="entry name" value="Glutaredoxin"/>
    <property type="match status" value="1"/>
</dbReference>
<dbReference type="Proteomes" id="UP000237752">
    <property type="component" value="Unassembled WGS sequence"/>
</dbReference>
<protein>
    <submittedName>
        <fullName evidence="2">Putative DsbA family dithiol-disulfide isomerase</fullName>
    </submittedName>
</protein>
<dbReference type="InterPro" id="IPR036249">
    <property type="entry name" value="Thioredoxin-like_sf"/>
</dbReference>
<dbReference type="PANTHER" id="PTHR13887:SF41">
    <property type="entry name" value="THIOREDOXIN SUPERFAMILY PROTEIN"/>
    <property type="match status" value="1"/>
</dbReference>
<dbReference type="PANTHER" id="PTHR13887">
    <property type="entry name" value="GLUTATHIONE S-TRANSFERASE KAPPA"/>
    <property type="match status" value="1"/>
</dbReference>
<organism evidence="2 3">
    <name type="scientific">Antricoccus suffuscus</name>
    <dbReference type="NCBI Taxonomy" id="1629062"/>
    <lineage>
        <taxon>Bacteria</taxon>
        <taxon>Bacillati</taxon>
        <taxon>Actinomycetota</taxon>
        <taxon>Actinomycetes</taxon>
        <taxon>Geodermatophilales</taxon>
        <taxon>Antricoccaceae</taxon>
        <taxon>Antricoccus</taxon>
    </lineage>
</organism>
<dbReference type="InterPro" id="IPR001853">
    <property type="entry name" value="DSBA-like_thioredoxin_dom"/>
</dbReference>
<dbReference type="GO" id="GO:0016853">
    <property type="term" value="F:isomerase activity"/>
    <property type="evidence" value="ECO:0007669"/>
    <property type="project" value="UniProtKB-KW"/>
</dbReference>
<comment type="caution">
    <text evidence="2">The sequence shown here is derived from an EMBL/GenBank/DDBJ whole genome shotgun (WGS) entry which is preliminary data.</text>
</comment>